<dbReference type="GO" id="GO:0055085">
    <property type="term" value="P:transmembrane transport"/>
    <property type="evidence" value="ECO:0007669"/>
    <property type="project" value="InterPro"/>
</dbReference>
<evidence type="ECO:0008006" key="6">
    <source>
        <dbReference type="Google" id="ProtNLM"/>
    </source>
</evidence>
<organism evidence="4 5">
    <name type="scientific">Pullulanibacillus pueri</name>
    <dbReference type="NCBI Taxonomy" id="1437324"/>
    <lineage>
        <taxon>Bacteria</taxon>
        <taxon>Bacillati</taxon>
        <taxon>Bacillota</taxon>
        <taxon>Bacilli</taxon>
        <taxon>Bacillales</taxon>
        <taxon>Sporolactobacillaceae</taxon>
        <taxon>Pullulanibacillus</taxon>
    </lineage>
</organism>
<dbReference type="Pfam" id="PF01547">
    <property type="entry name" value="SBP_bac_1"/>
    <property type="match status" value="1"/>
</dbReference>
<dbReference type="PROSITE" id="PS01037">
    <property type="entry name" value="SBP_BACTERIAL_1"/>
    <property type="match status" value="1"/>
</dbReference>
<accession>A0A8J3A4D0</accession>
<evidence type="ECO:0000256" key="2">
    <source>
        <dbReference type="ARBA" id="ARBA00022448"/>
    </source>
</evidence>
<evidence type="ECO:0000313" key="4">
    <source>
        <dbReference type="EMBL" id="GGH89099.1"/>
    </source>
</evidence>
<keyword evidence="5" id="KW-1185">Reference proteome</keyword>
<reference evidence="4" key="2">
    <citation type="submission" date="2020-09" db="EMBL/GenBank/DDBJ databases">
        <authorList>
            <person name="Sun Q."/>
            <person name="Zhou Y."/>
        </authorList>
    </citation>
    <scope>NUCLEOTIDE SEQUENCE</scope>
    <source>
        <strain evidence="4">CGMCC 1.12777</strain>
    </source>
</reference>
<keyword evidence="2" id="KW-0813">Transport</keyword>
<dbReference type="CDD" id="cd13585">
    <property type="entry name" value="PBP2_TMBP_like"/>
    <property type="match status" value="1"/>
</dbReference>
<reference evidence="4" key="1">
    <citation type="journal article" date="2014" name="Int. J. Syst. Evol. Microbiol.">
        <title>Complete genome sequence of Corynebacterium casei LMG S-19264T (=DSM 44701T), isolated from a smear-ripened cheese.</title>
        <authorList>
            <consortium name="US DOE Joint Genome Institute (JGI-PGF)"/>
            <person name="Walter F."/>
            <person name="Albersmeier A."/>
            <person name="Kalinowski J."/>
            <person name="Ruckert C."/>
        </authorList>
    </citation>
    <scope>NUCLEOTIDE SEQUENCE</scope>
    <source>
        <strain evidence="4">CGMCC 1.12777</strain>
    </source>
</reference>
<keyword evidence="3" id="KW-0732">Signal</keyword>
<evidence type="ECO:0000256" key="1">
    <source>
        <dbReference type="ARBA" id="ARBA00008520"/>
    </source>
</evidence>
<dbReference type="Proteomes" id="UP000656813">
    <property type="component" value="Unassembled WGS sequence"/>
</dbReference>
<dbReference type="PANTHER" id="PTHR43649">
    <property type="entry name" value="ARABINOSE-BINDING PROTEIN-RELATED"/>
    <property type="match status" value="1"/>
</dbReference>
<protein>
    <recommendedName>
        <fullName evidence="6">Sugar ABC transporter substrate-binding protein</fullName>
    </recommendedName>
</protein>
<dbReference type="SUPFAM" id="SSF53850">
    <property type="entry name" value="Periplasmic binding protein-like II"/>
    <property type="match status" value="1"/>
</dbReference>
<dbReference type="RefSeq" id="WP_188499445.1">
    <property type="nucleotide sequence ID" value="NZ_BMFV01000068.1"/>
</dbReference>
<dbReference type="InterPro" id="IPR050490">
    <property type="entry name" value="Bact_solute-bd_prot1"/>
</dbReference>
<dbReference type="AlphaFoldDB" id="A0A8J3A4D0"/>
<gene>
    <name evidence="4" type="ORF">GCM10007096_42920</name>
</gene>
<dbReference type="InterPro" id="IPR006059">
    <property type="entry name" value="SBP"/>
</dbReference>
<dbReference type="InterPro" id="IPR006061">
    <property type="entry name" value="SBP_1_CS"/>
</dbReference>
<evidence type="ECO:0000256" key="3">
    <source>
        <dbReference type="ARBA" id="ARBA00022729"/>
    </source>
</evidence>
<comment type="caution">
    <text evidence="4">The sequence shown here is derived from an EMBL/GenBank/DDBJ whole genome shotgun (WGS) entry which is preliminary data.</text>
</comment>
<dbReference type="PANTHER" id="PTHR43649:SF12">
    <property type="entry name" value="DIACETYLCHITOBIOSE BINDING PROTEIN DASA"/>
    <property type="match status" value="1"/>
</dbReference>
<proteinExistence type="inferred from homology"/>
<dbReference type="Gene3D" id="3.40.190.10">
    <property type="entry name" value="Periplasmic binding protein-like II"/>
    <property type="match status" value="1"/>
</dbReference>
<sequence>MKIKKSVGKLKKRSIVLSGFLILLLGLLPLLQACSSSSGSSSGKTVLKMTAWGSPGELKVYQKGIDAFEKENPDIEVKLTPVPSDSYEQKLITELAGGNGPDVFYVGDQTMAKLIENKSIVPLTDFMNTDKSYTKVDDYSEGLWGAAKQGDEIYGIPVDCNPYVIYYNRGLFKKLGIKSPQEYYDEGKWNWDAFREVTDKIKAAGKYGFVQDSGYAMINNWYWSNGGYEFDDKGNYVLDKDKKAQEALKFVNDLVQDGNAIYSGSLPEGQGADALFMSEQVGMVAAGHWLTATFKENKSLDYDYIYWPSNNGKKDNPVNIATAFLSVNAKSKHKEAAEKFATFYTSKQGQEKRLTGNNNAIPSVKGIDNIVTKDPAVDHIEYLLEGRKNGIANGAPQLYAGQVAGLQTEMSDIYDLMFLGKQDPEKTIQQITKVVNKEIGDKK</sequence>
<dbReference type="EMBL" id="BMFV01000068">
    <property type="protein sequence ID" value="GGH89099.1"/>
    <property type="molecule type" value="Genomic_DNA"/>
</dbReference>
<comment type="similarity">
    <text evidence="1">Belongs to the bacterial solute-binding protein 1 family.</text>
</comment>
<evidence type="ECO:0000313" key="5">
    <source>
        <dbReference type="Proteomes" id="UP000656813"/>
    </source>
</evidence>
<name>A0A8J3A4D0_9BACL</name>
<dbReference type="PROSITE" id="PS51257">
    <property type="entry name" value="PROKAR_LIPOPROTEIN"/>
    <property type="match status" value="1"/>
</dbReference>